<organism evidence="1 2">
    <name type="scientific">Prosthecobacter debontii</name>
    <dbReference type="NCBI Taxonomy" id="48467"/>
    <lineage>
        <taxon>Bacteria</taxon>
        <taxon>Pseudomonadati</taxon>
        <taxon>Verrucomicrobiota</taxon>
        <taxon>Verrucomicrobiia</taxon>
        <taxon>Verrucomicrobiales</taxon>
        <taxon>Verrucomicrobiaceae</taxon>
        <taxon>Prosthecobacter</taxon>
    </lineage>
</organism>
<protein>
    <submittedName>
        <fullName evidence="1">Uncharacterized protein</fullName>
    </submittedName>
</protein>
<evidence type="ECO:0000313" key="1">
    <source>
        <dbReference type="EMBL" id="SKA80394.1"/>
    </source>
</evidence>
<reference evidence="2" key="1">
    <citation type="submission" date="2017-02" db="EMBL/GenBank/DDBJ databases">
        <authorList>
            <person name="Varghese N."/>
            <person name="Submissions S."/>
        </authorList>
    </citation>
    <scope>NUCLEOTIDE SEQUENCE [LARGE SCALE GENOMIC DNA]</scope>
    <source>
        <strain evidence="2">ATCC 700200</strain>
    </source>
</reference>
<proteinExistence type="predicted"/>
<dbReference type="STRING" id="48467.SAMN02745166_00626"/>
<dbReference type="Proteomes" id="UP000190774">
    <property type="component" value="Unassembled WGS sequence"/>
</dbReference>
<dbReference type="EMBL" id="FUYE01000002">
    <property type="protein sequence ID" value="SKA80394.1"/>
    <property type="molecule type" value="Genomic_DNA"/>
</dbReference>
<name>A0A1T4WSU6_9BACT</name>
<accession>A0A1T4WSU6</accession>
<evidence type="ECO:0000313" key="2">
    <source>
        <dbReference type="Proteomes" id="UP000190774"/>
    </source>
</evidence>
<dbReference type="RefSeq" id="WP_078811851.1">
    <property type="nucleotide sequence ID" value="NZ_FUYE01000002.1"/>
</dbReference>
<dbReference type="AlphaFoldDB" id="A0A1T4WSU6"/>
<gene>
    <name evidence="1" type="ORF">SAMN02745166_00626</name>
</gene>
<keyword evidence="2" id="KW-1185">Reference proteome</keyword>
<sequence>MWNASTTLADVTWAASADPDLKEYKVRAAPGEDYDADDEVVLNTGRERGSPPVYVTRPIVT</sequence>